<dbReference type="CDD" id="cd16262">
    <property type="entry name" value="EFG_III"/>
    <property type="match status" value="1"/>
</dbReference>
<dbReference type="EMBL" id="OX365700">
    <property type="protein sequence ID" value="CAI4032493.1"/>
    <property type="molecule type" value="Genomic_DNA"/>
</dbReference>
<evidence type="ECO:0000256" key="1">
    <source>
        <dbReference type="ARBA" id="ARBA00017872"/>
    </source>
</evidence>
<dbReference type="SUPFAM" id="SSF50447">
    <property type="entry name" value="Translation proteins"/>
    <property type="match status" value="1"/>
</dbReference>
<comment type="function">
    <text evidence="6">Catalyzes the GTP-dependent ribosomal translocation step during translation elongation. During this step, the ribosome changes from the pre-translocational (PRE) to the post-translocational (POST) state as the newly formed A-site-bound peptidyl-tRNA and P-site-bound deacylated tRNA move to the P and E sites, respectively. Catalyzes the coordinated movement of the two tRNA molecules, the mRNA and conformational changes in the ribosome.</text>
</comment>
<evidence type="ECO:0000256" key="2">
    <source>
        <dbReference type="ARBA" id="ARBA00022741"/>
    </source>
</evidence>
<evidence type="ECO:0000256" key="5">
    <source>
        <dbReference type="ARBA" id="ARBA00023134"/>
    </source>
</evidence>
<accession>A0AA86T8Z5</accession>
<dbReference type="Gene3D" id="3.30.70.240">
    <property type="match status" value="1"/>
</dbReference>
<feature type="domain" description="Tr-type G" evidence="7">
    <location>
        <begin position="7"/>
        <end position="280"/>
    </location>
</feature>
<dbReference type="FunFam" id="3.30.70.240:FF:000001">
    <property type="entry name" value="Elongation factor G"/>
    <property type="match status" value="1"/>
</dbReference>
<sequence length="698" mass="74609">MSAGPGAVIRNVALVSYTGAGKTSLAEALAFGAGAIPAPGSVSLGTTLSDFEPEEQHRQHSFSTALLQFSYQHHTLSILDTPGERNFQGETLAALRAVDAVIVVVNAAMGIRPQLTRLWEHVRLLKLPGLLFVTDVEQAQGPLDSLIRDCAEALDTVALPLVLPVGQGEQFDAVADVLAGSMLKSGPESNRVQTLPLPEACAASVAEAKRQLIEAAAVTDDALLEAYLGGGELSMDQIHRGLAAAVQSGRMLPVLCGSAVRQIGIQSLLDAIVRFLPAPTERQAEPFAQAAHSNGSAPVSRQGLPDEKFAALAFKTIIDPFMGRMTYVRVYSGSLQADTPIFNASRQVRERGGHLFTVIGKKYQSVPTLTAGQIGAIGKLKDTQTGDTLCDETEPVLFPALSLPRPVLSYALEPKSKADIEKVSLGLHKLVEEDPTLALLRNDETKELVLSGLGQVHIDVAVERLRRKYGVEVELHTPRVPYKETIRSAASAQGKYKKQTGGHGQYGDCWLQLTPLERGAGFKFENKIVGGAIPRNFIPAVEKGVVEAMHEGVLAGFPVVDLQVTVYDGSYHVVDSSELAFKIAASMGFKKAMEAAHPILLEPLMHVEVSCPDEFVGAVIGDLNGRRGRIITVTAKGHTESIEAIVPLAEMLRYASSLNGLTGGRADYAMELAGYEEVPRDQAAKVIEEAKASRHAVA</sequence>
<dbReference type="InterPro" id="IPR035647">
    <property type="entry name" value="EFG_III/V"/>
</dbReference>
<reference evidence="8" key="1">
    <citation type="submission" date="2022-10" db="EMBL/GenBank/DDBJ databases">
        <authorList>
            <person name="Koch H."/>
        </authorList>
    </citation>
    <scope>NUCLEOTIDE SEQUENCE</scope>
    <source>
        <strain evidence="8">DNF</strain>
    </source>
</reference>
<dbReference type="PANTHER" id="PTHR43261:SF7">
    <property type="entry name" value="ELONGATION FACTOR G-LIKE PROTEIN"/>
    <property type="match status" value="1"/>
</dbReference>
<keyword evidence="2" id="KW-0547">Nucleotide-binding</keyword>
<evidence type="ECO:0000256" key="3">
    <source>
        <dbReference type="ARBA" id="ARBA00022768"/>
    </source>
</evidence>
<organism evidence="8 9">
    <name type="scientific">Nitrospira tepida</name>
    <dbReference type="NCBI Taxonomy" id="2973512"/>
    <lineage>
        <taxon>Bacteria</taxon>
        <taxon>Pseudomonadati</taxon>
        <taxon>Nitrospirota</taxon>
        <taxon>Nitrospiria</taxon>
        <taxon>Nitrospirales</taxon>
        <taxon>Nitrospiraceae</taxon>
        <taxon>Nitrospira</taxon>
    </lineage>
</organism>
<dbReference type="SMART" id="SM00889">
    <property type="entry name" value="EFG_IV"/>
    <property type="match status" value="1"/>
</dbReference>
<dbReference type="InterPro" id="IPR009000">
    <property type="entry name" value="Transl_B-barrel_sf"/>
</dbReference>
<dbReference type="AlphaFoldDB" id="A0AA86T8Z5"/>
<dbReference type="Pfam" id="PF22042">
    <property type="entry name" value="EF-G_D2"/>
    <property type="match status" value="1"/>
</dbReference>
<evidence type="ECO:0000256" key="6">
    <source>
        <dbReference type="ARBA" id="ARBA00024731"/>
    </source>
</evidence>
<dbReference type="CDD" id="cd01434">
    <property type="entry name" value="EFG_mtEFG1_IV"/>
    <property type="match status" value="1"/>
</dbReference>
<dbReference type="Pfam" id="PF00679">
    <property type="entry name" value="EFG_C"/>
    <property type="match status" value="1"/>
</dbReference>
<dbReference type="GO" id="GO:0003924">
    <property type="term" value="F:GTPase activity"/>
    <property type="evidence" value="ECO:0007669"/>
    <property type="project" value="InterPro"/>
</dbReference>
<dbReference type="GO" id="GO:0005525">
    <property type="term" value="F:GTP binding"/>
    <property type="evidence" value="ECO:0007669"/>
    <property type="project" value="UniProtKB-KW"/>
</dbReference>
<dbReference type="SUPFAM" id="SSF54211">
    <property type="entry name" value="Ribosomal protein S5 domain 2-like"/>
    <property type="match status" value="1"/>
</dbReference>
<dbReference type="InterPro" id="IPR053905">
    <property type="entry name" value="EF-G-like_DII"/>
</dbReference>
<dbReference type="Gene3D" id="3.30.230.10">
    <property type="match status" value="1"/>
</dbReference>
<dbReference type="NCBIfam" id="NF009891">
    <property type="entry name" value="PRK13351.1-1"/>
    <property type="match status" value="1"/>
</dbReference>
<gene>
    <name evidence="8" type="ORF">DNFV4_02923</name>
</gene>
<dbReference type="InterPro" id="IPR041095">
    <property type="entry name" value="EFG_II"/>
</dbReference>
<dbReference type="InterPro" id="IPR009022">
    <property type="entry name" value="EFG_III"/>
</dbReference>
<name>A0AA86T8Z5_9BACT</name>
<dbReference type="NCBIfam" id="NF009381">
    <property type="entry name" value="PRK12740.1-5"/>
    <property type="match status" value="1"/>
</dbReference>
<dbReference type="InterPro" id="IPR035649">
    <property type="entry name" value="EFG_V"/>
</dbReference>
<evidence type="ECO:0000259" key="7">
    <source>
        <dbReference type="PROSITE" id="PS51722"/>
    </source>
</evidence>
<dbReference type="SUPFAM" id="SSF54980">
    <property type="entry name" value="EF-G C-terminal domain-like"/>
    <property type="match status" value="2"/>
</dbReference>
<evidence type="ECO:0000313" key="9">
    <source>
        <dbReference type="Proteomes" id="UP001179121"/>
    </source>
</evidence>
<dbReference type="FunFam" id="3.30.230.10:FF:000003">
    <property type="entry name" value="Elongation factor G"/>
    <property type="match status" value="1"/>
</dbReference>
<keyword evidence="5" id="KW-0342">GTP-binding</keyword>
<dbReference type="InterPro" id="IPR005517">
    <property type="entry name" value="Transl_elong_EFG/EF2_IV"/>
</dbReference>
<dbReference type="InterPro" id="IPR000640">
    <property type="entry name" value="EFG_V-like"/>
</dbReference>
<dbReference type="InterPro" id="IPR000795">
    <property type="entry name" value="T_Tr_GTP-bd_dom"/>
</dbReference>
<dbReference type="Gene3D" id="3.40.50.300">
    <property type="entry name" value="P-loop containing nucleotide triphosphate hydrolases"/>
    <property type="match status" value="1"/>
</dbReference>
<keyword evidence="3 8" id="KW-0251">Elongation factor</keyword>
<dbReference type="InterPro" id="IPR014721">
    <property type="entry name" value="Ribsml_uS5_D2-typ_fold_subgr"/>
</dbReference>
<dbReference type="Pfam" id="PF14492">
    <property type="entry name" value="EFG_III"/>
    <property type="match status" value="1"/>
</dbReference>
<dbReference type="PROSITE" id="PS51722">
    <property type="entry name" value="G_TR_2"/>
    <property type="match status" value="1"/>
</dbReference>
<dbReference type="Gene3D" id="2.40.30.10">
    <property type="entry name" value="Translation factors"/>
    <property type="match status" value="1"/>
</dbReference>
<proteinExistence type="predicted"/>
<evidence type="ECO:0000256" key="4">
    <source>
        <dbReference type="ARBA" id="ARBA00022917"/>
    </source>
</evidence>
<dbReference type="SMART" id="SM00838">
    <property type="entry name" value="EFG_C"/>
    <property type="match status" value="1"/>
</dbReference>
<dbReference type="Gene3D" id="3.30.70.870">
    <property type="entry name" value="Elongation Factor G (Translational Gtpase), domain 3"/>
    <property type="match status" value="1"/>
</dbReference>
<dbReference type="NCBIfam" id="NF009379">
    <property type="entry name" value="PRK12740.1-3"/>
    <property type="match status" value="1"/>
</dbReference>
<dbReference type="InterPro" id="IPR020568">
    <property type="entry name" value="Ribosomal_Su5_D2-typ_SF"/>
</dbReference>
<dbReference type="RefSeq" id="WP_289269215.1">
    <property type="nucleotide sequence ID" value="NZ_OX365700.1"/>
</dbReference>
<dbReference type="GO" id="GO:0032790">
    <property type="term" value="P:ribosome disassembly"/>
    <property type="evidence" value="ECO:0007669"/>
    <property type="project" value="TreeGrafter"/>
</dbReference>
<dbReference type="SUPFAM" id="SSF52540">
    <property type="entry name" value="P-loop containing nucleoside triphosphate hydrolases"/>
    <property type="match status" value="1"/>
</dbReference>
<dbReference type="Pfam" id="PF00009">
    <property type="entry name" value="GTP_EFTU"/>
    <property type="match status" value="1"/>
</dbReference>
<protein>
    <recommendedName>
        <fullName evidence="1">Elongation factor G</fullName>
    </recommendedName>
</protein>
<dbReference type="KEGG" id="nti:DNFV4_02923"/>
<dbReference type="InterPro" id="IPR047872">
    <property type="entry name" value="EFG_IV"/>
</dbReference>
<dbReference type="CDD" id="cd04088">
    <property type="entry name" value="EFG_mtEFG_II"/>
    <property type="match status" value="1"/>
</dbReference>
<dbReference type="GO" id="GO:0003746">
    <property type="term" value="F:translation elongation factor activity"/>
    <property type="evidence" value="ECO:0007669"/>
    <property type="project" value="UniProtKB-KW"/>
</dbReference>
<dbReference type="PANTHER" id="PTHR43261">
    <property type="entry name" value="TRANSLATION ELONGATION FACTOR G-RELATED"/>
    <property type="match status" value="1"/>
</dbReference>
<dbReference type="Pfam" id="PF03764">
    <property type="entry name" value="EFG_IV"/>
    <property type="match status" value="1"/>
</dbReference>
<dbReference type="Proteomes" id="UP001179121">
    <property type="component" value="Chromosome"/>
</dbReference>
<dbReference type="CDD" id="cd03713">
    <property type="entry name" value="EFG_mtEFG_C"/>
    <property type="match status" value="1"/>
</dbReference>
<keyword evidence="9" id="KW-1185">Reference proteome</keyword>
<dbReference type="InterPro" id="IPR027417">
    <property type="entry name" value="P-loop_NTPase"/>
</dbReference>
<keyword evidence="4" id="KW-0648">Protein biosynthesis</keyword>
<evidence type="ECO:0000313" key="8">
    <source>
        <dbReference type="EMBL" id="CAI4032493.1"/>
    </source>
</evidence>